<gene>
    <name evidence="3" type="ORF">SJI18_17455</name>
</gene>
<organism evidence="3 4">
    <name type="scientific">Clostridium frigoriphilum</name>
    <dbReference type="NCBI Taxonomy" id="443253"/>
    <lineage>
        <taxon>Bacteria</taxon>
        <taxon>Bacillati</taxon>
        <taxon>Bacillota</taxon>
        <taxon>Clostridia</taxon>
        <taxon>Eubacteriales</taxon>
        <taxon>Clostridiaceae</taxon>
        <taxon>Clostridium</taxon>
    </lineage>
</organism>
<evidence type="ECO:0000256" key="1">
    <source>
        <dbReference type="SAM" id="MobiDB-lite"/>
    </source>
</evidence>
<feature type="compositionally biased region" description="Polar residues" evidence="1">
    <location>
        <begin position="1"/>
        <end position="12"/>
    </location>
</feature>
<comment type="caution">
    <text evidence="3">The sequence shown here is derived from an EMBL/GenBank/DDBJ whole genome shotgun (WGS) entry which is preliminary data.</text>
</comment>
<dbReference type="Pfam" id="PF06452">
    <property type="entry name" value="CBM9_1"/>
    <property type="match status" value="1"/>
</dbReference>
<accession>A0ABU7UUM4</accession>
<dbReference type="Proteomes" id="UP001498469">
    <property type="component" value="Unassembled WGS sequence"/>
</dbReference>
<feature type="domain" description="Carbohydrate-binding" evidence="2">
    <location>
        <begin position="2"/>
        <end position="91"/>
    </location>
</feature>
<proteinExistence type="predicted"/>
<protein>
    <submittedName>
        <fullName evidence="3">Sugar-binding protein</fullName>
    </submittedName>
</protein>
<dbReference type="RefSeq" id="WP_216252903.1">
    <property type="nucleotide sequence ID" value="NZ_JAZHFS010000019.1"/>
</dbReference>
<sequence>MRVNFDNEQSFGGTKPDGFKSATSRTKAGYIVEQVIPLTAIKPADGSTLGFDVQVNNADSTGKRISVAAWCDDSGSSFQNTSKFGNIVLTDTRTINKVSAIVK</sequence>
<feature type="region of interest" description="Disordered" evidence="1">
    <location>
        <begin position="1"/>
        <end position="23"/>
    </location>
</feature>
<evidence type="ECO:0000313" key="4">
    <source>
        <dbReference type="Proteomes" id="UP001498469"/>
    </source>
</evidence>
<name>A0ABU7UUM4_9CLOT</name>
<evidence type="ECO:0000313" key="3">
    <source>
        <dbReference type="EMBL" id="MEF2114083.1"/>
    </source>
</evidence>
<keyword evidence="4" id="KW-1185">Reference proteome</keyword>
<dbReference type="EMBL" id="JAZHFS010000019">
    <property type="protein sequence ID" value="MEF2114083.1"/>
    <property type="molecule type" value="Genomic_DNA"/>
</dbReference>
<reference evidence="3 4" key="1">
    <citation type="submission" date="2023-11" db="EMBL/GenBank/DDBJ databases">
        <title>Draft genome sequence of a psychrophilic Clostridium strain from permafrost water brine.</title>
        <authorList>
            <person name="Shcherbakova V.A."/>
            <person name="Trubitsyn V.E."/>
            <person name="Zakharyuk A.G."/>
        </authorList>
    </citation>
    <scope>NUCLEOTIDE SEQUENCE [LARGE SCALE GENOMIC DNA]</scope>
    <source>
        <strain evidence="3 4">14F</strain>
    </source>
</reference>
<dbReference type="InterPro" id="IPR010502">
    <property type="entry name" value="Carb-bd_dom_fam9"/>
</dbReference>
<evidence type="ECO:0000259" key="2">
    <source>
        <dbReference type="Pfam" id="PF06452"/>
    </source>
</evidence>